<dbReference type="STRING" id="73239.Q7RFE2"/>
<evidence type="ECO:0000256" key="1">
    <source>
        <dbReference type="SAM" id="MobiDB-lite"/>
    </source>
</evidence>
<dbReference type="EMBL" id="AABL01001467">
    <property type="protein sequence ID" value="EAA16674.1"/>
    <property type="molecule type" value="Genomic_DNA"/>
</dbReference>
<name>Q7RFE2_PLAYO</name>
<organism evidence="2 3">
    <name type="scientific">Plasmodium yoelii yoelii</name>
    <dbReference type="NCBI Taxonomy" id="73239"/>
    <lineage>
        <taxon>Eukaryota</taxon>
        <taxon>Sar</taxon>
        <taxon>Alveolata</taxon>
        <taxon>Apicomplexa</taxon>
        <taxon>Aconoidasida</taxon>
        <taxon>Haemosporida</taxon>
        <taxon>Plasmodiidae</taxon>
        <taxon>Plasmodium</taxon>
        <taxon>Plasmodium (Vinckeia)</taxon>
    </lineage>
</organism>
<keyword evidence="3" id="KW-1185">Reference proteome</keyword>
<dbReference type="Proteomes" id="UP000008553">
    <property type="component" value="Unassembled WGS sequence"/>
</dbReference>
<proteinExistence type="predicted"/>
<reference evidence="2 3" key="1">
    <citation type="journal article" date="2002" name="Nature">
        <title>Genome sequence and comparative analysis of the model rodent malaria parasite Plasmodium yoelii yoelii.</title>
        <authorList>
            <person name="Carlton J.M."/>
            <person name="Angiuoli S.V."/>
            <person name="Suh B.B."/>
            <person name="Kooij T.W."/>
            <person name="Pertea M."/>
            <person name="Silva J.C."/>
            <person name="Ermolaeva M.D."/>
            <person name="Allen J.E."/>
            <person name="Selengut J.D."/>
            <person name="Koo H.L."/>
            <person name="Peterson J.D."/>
            <person name="Pop M."/>
            <person name="Kosack D.S."/>
            <person name="Shumway M.F."/>
            <person name="Bidwell S.L."/>
            <person name="Shallom S.J."/>
            <person name="van Aken S.E."/>
            <person name="Riedmuller S.B."/>
            <person name="Feldblyum T.V."/>
            <person name="Cho J.K."/>
            <person name="Quackenbush J."/>
            <person name="Sedegah M."/>
            <person name="Shoaibi A."/>
            <person name="Cummings L.M."/>
            <person name="Florens L."/>
            <person name="Yates J.R."/>
            <person name="Raine J.D."/>
            <person name="Sinden R.E."/>
            <person name="Harris M.A."/>
            <person name="Cunningham D.A."/>
            <person name="Preiser P.R."/>
            <person name="Bergman L.W."/>
            <person name="Vaidya A.B."/>
            <person name="van Lin L.H."/>
            <person name="Janse C.J."/>
            <person name="Waters A.P."/>
            <person name="Smith H.O."/>
            <person name="White O.R."/>
            <person name="Salzberg S.L."/>
            <person name="Venter J.C."/>
            <person name="Fraser C.M."/>
            <person name="Hoffman S.L."/>
            <person name="Gardner M.J."/>
            <person name="Carucci D.J."/>
        </authorList>
    </citation>
    <scope>NUCLEOTIDE SEQUENCE [LARGE SCALE GENOMIC DNA]</scope>
    <source>
        <strain evidence="2 3">17XNL</strain>
    </source>
</reference>
<protein>
    <submittedName>
        <fullName evidence="2">Asparagine-rich protein, putative</fullName>
    </submittedName>
</protein>
<sequence>MHNLREKEAKNNKNKEDLNGLYHTPNSENHLKTNKEKQLHSSSNNYKYIRDNQNNLVDYLSYNNYIFSNCNGNYNSRKTYYNKNLNNRYHKMYYNNGNEHDYMGRNKNYNNNNNIIKDGIGYEKFNRRNYQNNNNCYYNNVDNNNEHKTMANGLLPPKHKNELDKCQINTTAENELNNKKFKDIDKKNSHQNIVKKGNNRTRKNNFISLVPPQNNDNDCNVENQIIPPENENTFIEKKKKNYGRYKNNCKNSYSYNSNNNKGHIYFNESYNIPENYNYTRYNNNAGNDSFSYRNNHVNTGHTKSRNTTSNYNNVPDIIGKNGASKSENIKCDTPSNIKFNGNNNGNFYNTTNNINDYNLCINGYNNTKNSFDLFVPSKKNSVEYNYNSKKNMSNGVGANSEICCDKDKSMGFDLNKNNVSCQNKEQNNNIEKNAKNNMTTQKEPIWNTSAYQKDKINIQKSGECVKEKPITIAKLDENVAKEIQAT</sequence>
<evidence type="ECO:0000313" key="3">
    <source>
        <dbReference type="Proteomes" id="UP000008553"/>
    </source>
</evidence>
<gene>
    <name evidence="2" type="ORF">PY04765</name>
</gene>
<dbReference type="AlphaFoldDB" id="Q7RFE2"/>
<feature type="region of interest" description="Disordered" evidence="1">
    <location>
        <begin position="1"/>
        <end position="40"/>
    </location>
</feature>
<evidence type="ECO:0000313" key="2">
    <source>
        <dbReference type="EMBL" id="EAA16674.1"/>
    </source>
</evidence>
<dbReference type="PaxDb" id="73239-Q7RFE2"/>
<feature type="compositionally biased region" description="Basic and acidic residues" evidence="1">
    <location>
        <begin position="1"/>
        <end position="18"/>
    </location>
</feature>
<dbReference type="InParanoid" id="Q7RFE2"/>
<comment type="caution">
    <text evidence="2">The sequence shown here is derived from an EMBL/GenBank/DDBJ whole genome shotgun (WGS) entry which is preliminary data.</text>
</comment>
<feature type="non-terminal residue" evidence="2">
    <location>
        <position position="486"/>
    </location>
</feature>
<feature type="compositionally biased region" description="Basic and acidic residues" evidence="1">
    <location>
        <begin position="29"/>
        <end position="39"/>
    </location>
</feature>
<accession>Q7RFE2</accession>